<reference evidence="1 2" key="1">
    <citation type="submission" date="2019-03" db="EMBL/GenBank/DDBJ databases">
        <title>Genomic Encyclopedia of Type Strains, Phase IV (KMG-IV): sequencing the most valuable type-strain genomes for metagenomic binning, comparative biology and taxonomic classification.</title>
        <authorList>
            <person name="Goeker M."/>
        </authorList>
    </citation>
    <scope>NUCLEOTIDE SEQUENCE [LARGE SCALE GENOMIC DNA]</scope>
    <source>
        <strain evidence="1 2">DSM 102940</strain>
    </source>
</reference>
<name>A0A4R2KNC2_9FIRM</name>
<dbReference type="Gene3D" id="3.50.50.60">
    <property type="entry name" value="FAD/NAD(P)-binding domain"/>
    <property type="match status" value="1"/>
</dbReference>
<dbReference type="PROSITE" id="PS51257">
    <property type="entry name" value="PROKAR_LIPOPROTEIN"/>
    <property type="match status" value="1"/>
</dbReference>
<dbReference type="PANTHER" id="PTHR42685:SF18">
    <property type="entry name" value="DIGERANYLGERANYLGLYCEROPHOSPHOLIPID REDUCTASE"/>
    <property type="match status" value="1"/>
</dbReference>
<dbReference type="RefSeq" id="WP_132244809.1">
    <property type="nucleotide sequence ID" value="NZ_SLWV01000010.1"/>
</dbReference>
<dbReference type="PANTHER" id="PTHR42685">
    <property type="entry name" value="GERANYLGERANYL DIPHOSPHATE REDUCTASE"/>
    <property type="match status" value="1"/>
</dbReference>
<dbReference type="Pfam" id="PF13450">
    <property type="entry name" value="NAD_binding_8"/>
    <property type="match status" value="1"/>
</dbReference>
<keyword evidence="2" id="KW-1185">Reference proteome</keyword>
<dbReference type="AlphaFoldDB" id="A0A4R2KNC2"/>
<dbReference type="InterPro" id="IPR036188">
    <property type="entry name" value="FAD/NAD-bd_sf"/>
</dbReference>
<proteinExistence type="predicted"/>
<dbReference type="EMBL" id="SLWV01000010">
    <property type="protein sequence ID" value="TCO74964.1"/>
    <property type="molecule type" value="Genomic_DNA"/>
</dbReference>
<organism evidence="1 2">
    <name type="scientific">Marinisporobacter balticus</name>
    <dbReference type="NCBI Taxonomy" id="2018667"/>
    <lineage>
        <taxon>Bacteria</taxon>
        <taxon>Bacillati</taxon>
        <taxon>Bacillota</taxon>
        <taxon>Clostridia</taxon>
        <taxon>Peptostreptococcales</taxon>
        <taxon>Thermotaleaceae</taxon>
        <taxon>Marinisporobacter</taxon>
    </lineage>
</organism>
<sequence>MKVAIIGSGLSGLSCAFELKKYGITPTIFEKKNTIGDPLDYTVLSLRMFHPYLETPMDYFEKNYNLKITSFNPLRKIMMLSPNKNTIVRGNLGYIFKKNREINSLENQIMQQVNLPIAFDQYINIRDIQNDFDHIVCANGNHEIANTFNNWTSTLNVHTRIATVVGNFKPNVVKIWVNTTYAKHTYAYLLPYSAYKANLTLIVDNTSYDELDYYWKKFLNTEHLLYKILETRDIEQTVGSVNTLKLGNLYFVGNAGGFLDSLLGFGSMNAIESGLMAGKCIANNLDYNKLLSPILKDLQSLHNFRKRLNTFENRDFDRLITFLGLPIIKQYIYNNPFCNISKLSSFQNFFM</sequence>
<dbReference type="SUPFAM" id="SSF51905">
    <property type="entry name" value="FAD/NAD(P)-binding domain"/>
    <property type="match status" value="1"/>
</dbReference>
<dbReference type="OrthoDB" id="25353at2"/>
<gene>
    <name evidence="1" type="ORF">EV214_11035</name>
</gene>
<comment type="caution">
    <text evidence="1">The sequence shown here is derived from an EMBL/GenBank/DDBJ whole genome shotgun (WGS) entry which is preliminary data.</text>
</comment>
<protein>
    <submittedName>
        <fullName evidence="1">Flavin-dependent dehydrogenase</fullName>
    </submittedName>
</protein>
<dbReference type="Proteomes" id="UP000294919">
    <property type="component" value="Unassembled WGS sequence"/>
</dbReference>
<evidence type="ECO:0000313" key="1">
    <source>
        <dbReference type="EMBL" id="TCO74964.1"/>
    </source>
</evidence>
<evidence type="ECO:0000313" key="2">
    <source>
        <dbReference type="Proteomes" id="UP000294919"/>
    </source>
</evidence>
<dbReference type="InterPro" id="IPR050407">
    <property type="entry name" value="Geranylgeranyl_reductase"/>
</dbReference>
<accession>A0A4R2KNC2</accession>